<dbReference type="InterPro" id="IPR011453">
    <property type="entry name" value="DUF1559"/>
</dbReference>
<dbReference type="PANTHER" id="PTHR30093:SF2">
    <property type="entry name" value="TYPE II SECRETION SYSTEM PROTEIN H"/>
    <property type="match status" value="1"/>
</dbReference>
<dbReference type="NCBIfam" id="TIGR02532">
    <property type="entry name" value="IV_pilin_GFxxxE"/>
    <property type="match status" value="1"/>
</dbReference>
<feature type="transmembrane region" description="Helical" evidence="1">
    <location>
        <begin position="12"/>
        <end position="35"/>
    </location>
</feature>
<evidence type="ECO:0000313" key="3">
    <source>
        <dbReference type="EMBL" id="QJX00661.1"/>
    </source>
</evidence>
<keyword evidence="4" id="KW-1185">Reference proteome</keyword>
<dbReference type="SUPFAM" id="SSF54523">
    <property type="entry name" value="Pili subunits"/>
    <property type="match status" value="1"/>
</dbReference>
<name>A0A6M5Z5E3_9BACT</name>
<dbReference type="Gene3D" id="3.30.700.10">
    <property type="entry name" value="Glycoprotein, Type 4 Pilin"/>
    <property type="match status" value="1"/>
</dbReference>
<dbReference type="Pfam" id="PF07963">
    <property type="entry name" value="N_methyl"/>
    <property type="match status" value="1"/>
</dbReference>
<gene>
    <name evidence="3" type="ORF">FTUN_8293</name>
</gene>
<proteinExistence type="predicted"/>
<reference evidence="4" key="1">
    <citation type="submission" date="2020-05" db="EMBL/GenBank/DDBJ databases">
        <title>Frigoriglobus tundricola gen. nov., sp. nov., a psychrotolerant cellulolytic planctomycete of the family Gemmataceae with two divergent copies of 16S rRNA gene.</title>
        <authorList>
            <person name="Kulichevskaya I.S."/>
            <person name="Ivanova A.A."/>
            <person name="Naumoff D.G."/>
            <person name="Beletsky A.V."/>
            <person name="Rijpstra W.I.C."/>
            <person name="Sinninghe Damste J.S."/>
            <person name="Mardanov A.V."/>
            <person name="Ravin N.V."/>
            <person name="Dedysh S.N."/>
        </authorList>
    </citation>
    <scope>NUCLEOTIDE SEQUENCE [LARGE SCALE GENOMIC DNA]</scope>
    <source>
        <strain evidence="4">PL17</strain>
    </source>
</reference>
<organism evidence="3 4">
    <name type="scientific">Frigoriglobus tundricola</name>
    <dbReference type="NCBI Taxonomy" id="2774151"/>
    <lineage>
        <taxon>Bacteria</taxon>
        <taxon>Pseudomonadati</taxon>
        <taxon>Planctomycetota</taxon>
        <taxon>Planctomycetia</taxon>
        <taxon>Gemmatales</taxon>
        <taxon>Gemmataceae</taxon>
        <taxon>Frigoriglobus</taxon>
    </lineage>
</organism>
<dbReference type="RefSeq" id="WP_171475365.1">
    <property type="nucleotide sequence ID" value="NZ_CP053452.2"/>
</dbReference>
<dbReference type="InterPro" id="IPR045584">
    <property type="entry name" value="Pilin-like"/>
</dbReference>
<accession>A0A6M5Z5E3</accession>
<evidence type="ECO:0000313" key="4">
    <source>
        <dbReference type="Proteomes" id="UP000503447"/>
    </source>
</evidence>
<dbReference type="EMBL" id="CP053452">
    <property type="protein sequence ID" value="QJX00661.1"/>
    <property type="molecule type" value="Genomic_DNA"/>
</dbReference>
<keyword evidence="1" id="KW-0472">Membrane</keyword>
<evidence type="ECO:0000259" key="2">
    <source>
        <dbReference type="Pfam" id="PF07596"/>
    </source>
</evidence>
<sequence length="294" mass="31413">MFSPASSARRAFTLIELLVVIAIIAILIGLLLPAVQKVREAAARMSSGNNLKQMSLALHNYAGNSTSGQLPPAYGQVPSNLGWGSVGGSEGPVYFHLLPFIEQSNLYTASRTSSNGQPLGYLGAQLNWEGSPRTVKTYIAPADSTNDPTQDYSSYRTNLLAFSPPPGSNSWDGPRLPATFSDGTSSTVAFAEGYANLPSNSHATWWWYTMDNSACPNGGRCNGPSYLSTATTSPPFTTQPPQTALWDRPNSFNGVNIQVSLMDGSVRSVSTGVSALTWYYANHPSDGMVLGSDW</sequence>
<keyword evidence="1" id="KW-0812">Transmembrane</keyword>
<dbReference type="Proteomes" id="UP000503447">
    <property type="component" value="Chromosome"/>
</dbReference>
<protein>
    <recommendedName>
        <fullName evidence="2">DUF1559 domain-containing protein</fullName>
    </recommendedName>
</protein>
<dbReference type="AlphaFoldDB" id="A0A6M5Z5E3"/>
<dbReference type="PANTHER" id="PTHR30093">
    <property type="entry name" value="GENERAL SECRETION PATHWAY PROTEIN G"/>
    <property type="match status" value="1"/>
</dbReference>
<dbReference type="Pfam" id="PF07596">
    <property type="entry name" value="SBP_bac_10"/>
    <property type="match status" value="1"/>
</dbReference>
<dbReference type="KEGG" id="ftj:FTUN_8293"/>
<dbReference type="InterPro" id="IPR012902">
    <property type="entry name" value="N_methyl_site"/>
</dbReference>
<evidence type="ECO:0000256" key="1">
    <source>
        <dbReference type="SAM" id="Phobius"/>
    </source>
</evidence>
<keyword evidence="1" id="KW-1133">Transmembrane helix</keyword>
<feature type="domain" description="DUF1559" evidence="2">
    <location>
        <begin position="36"/>
        <end position="271"/>
    </location>
</feature>